<dbReference type="OrthoDB" id="9788770at2"/>
<name>A0A329MA78_9BACL</name>
<dbReference type="GO" id="GO:0003677">
    <property type="term" value="F:DNA binding"/>
    <property type="evidence" value="ECO:0007669"/>
    <property type="project" value="UniProtKB-KW"/>
</dbReference>
<dbReference type="InterPro" id="IPR036388">
    <property type="entry name" value="WH-like_DNA-bd_sf"/>
</dbReference>
<dbReference type="Proteomes" id="UP000250369">
    <property type="component" value="Unassembled WGS sequence"/>
</dbReference>
<keyword evidence="3" id="KW-1185">Reference proteome</keyword>
<dbReference type="InterPro" id="IPR036390">
    <property type="entry name" value="WH_DNA-bd_sf"/>
</dbReference>
<evidence type="ECO:0000313" key="2">
    <source>
        <dbReference type="EMBL" id="RAV16764.1"/>
    </source>
</evidence>
<dbReference type="Pfam" id="PF12840">
    <property type="entry name" value="HTH_20"/>
    <property type="match status" value="1"/>
</dbReference>
<dbReference type="InterPro" id="IPR011991">
    <property type="entry name" value="ArsR-like_HTH"/>
</dbReference>
<gene>
    <name evidence="2" type="ORF">DQG23_28130</name>
</gene>
<keyword evidence="1" id="KW-0238">DNA-binding</keyword>
<dbReference type="CDD" id="cd00090">
    <property type="entry name" value="HTH_ARSR"/>
    <property type="match status" value="1"/>
</dbReference>
<evidence type="ECO:0000313" key="3">
    <source>
        <dbReference type="Proteomes" id="UP000250369"/>
    </source>
</evidence>
<dbReference type="AlphaFoldDB" id="A0A329MA78"/>
<proteinExistence type="predicted"/>
<dbReference type="EMBL" id="QMFB01000020">
    <property type="protein sequence ID" value="RAV16764.1"/>
    <property type="molecule type" value="Genomic_DNA"/>
</dbReference>
<dbReference type="Gene3D" id="1.10.10.10">
    <property type="entry name" value="Winged helix-like DNA-binding domain superfamily/Winged helix DNA-binding domain"/>
    <property type="match status" value="1"/>
</dbReference>
<comment type="caution">
    <text evidence="2">The sequence shown here is derived from an EMBL/GenBank/DDBJ whole genome shotgun (WGS) entry which is preliminary data.</text>
</comment>
<accession>A0A329MA78</accession>
<reference evidence="2 3" key="1">
    <citation type="journal article" date="2009" name="Int. J. Syst. Evol. Microbiol.">
        <title>Paenibacillus contaminans sp. nov., isolated from a contaminated laboratory plate.</title>
        <authorList>
            <person name="Chou J.H."/>
            <person name="Lee J.H."/>
            <person name="Lin M.C."/>
            <person name="Chang P.S."/>
            <person name="Arun A.B."/>
            <person name="Young C.C."/>
            <person name="Chen W.M."/>
        </authorList>
    </citation>
    <scope>NUCLEOTIDE SEQUENCE [LARGE SCALE GENOMIC DNA]</scope>
    <source>
        <strain evidence="2 3">CKOBP-6</strain>
    </source>
</reference>
<dbReference type="SUPFAM" id="SSF46785">
    <property type="entry name" value="Winged helix' DNA-binding domain"/>
    <property type="match status" value="1"/>
</dbReference>
<evidence type="ECO:0000256" key="1">
    <source>
        <dbReference type="ARBA" id="ARBA00023125"/>
    </source>
</evidence>
<organism evidence="2 3">
    <name type="scientific">Paenibacillus contaminans</name>
    <dbReference type="NCBI Taxonomy" id="450362"/>
    <lineage>
        <taxon>Bacteria</taxon>
        <taxon>Bacillati</taxon>
        <taxon>Bacillota</taxon>
        <taxon>Bacilli</taxon>
        <taxon>Bacillales</taxon>
        <taxon>Paenibacillaceae</taxon>
        <taxon>Paenibacillus</taxon>
    </lineage>
</organism>
<protein>
    <submittedName>
        <fullName evidence="2">ArsR family transcriptional regulator</fullName>
    </submittedName>
</protein>
<sequence>MALLNPLRAELLAIMAEPASAAEIARGMGETAQRINYHLKALEKVGLARRVGTRQVRNLVEVLYQAAARTFVIADSLGFQPSTAQQMRDQGSLAHLVTMSDRMKRDALRLMEQSDKEVQVPSASLASKVRLADESQREAFINEYVTLVEQLIRKYETTAADDAIAFQLLAAVYPEPMKEE</sequence>